<dbReference type="HOGENOM" id="CLU_881195_0_0_1"/>
<dbReference type="GeneID" id="17283649"/>
<reference evidence="2" key="1">
    <citation type="journal article" date="2013" name="Nature">
        <title>Pan genome of the phytoplankton Emiliania underpins its global distribution.</title>
        <authorList>
            <person name="Read B.A."/>
            <person name="Kegel J."/>
            <person name="Klute M.J."/>
            <person name="Kuo A."/>
            <person name="Lefebvre S.C."/>
            <person name="Maumus F."/>
            <person name="Mayer C."/>
            <person name="Miller J."/>
            <person name="Monier A."/>
            <person name="Salamov A."/>
            <person name="Young J."/>
            <person name="Aguilar M."/>
            <person name="Claverie J.M."/>
            <person name="Frickenhaus S."/>
            <person name="Gonzalez K."/>
            <person name="Herman E.K."/>
            <person name="Lin Y.C."/>
            <person name="Napier J."/>
            <person name="Ogata H."/>
            <person name="Sarno A.F."/>
            <person name="Shmutz J."/>
            <person name="Schroeder D."/>
            <person name="de Vargas C."/>
            <person name="Verret F."/>
            <person name="von Dassow P."/>
            <person name="Valentin K."/>
            <person name="Van de Peer Y."/>
            <person name="Wheeler G."/>
            <person name="Dacks J.B."/>
            <person name="Delwiche C.F."/>
            <person name="Dyhrman S.T."/>
            <person name="Glockner G."/>
            <person name="John U."/>
            <person name="Richards T."/>
            <person name="Worden A.Z."/>
            <person name="Zhang X."/>
            <person name="Grigoriev I.V."/>
            <person name="Allen A.E."/>
            <person name="Bidle K."/>
            <person name="Borodovsky M."/>
            <person name="Bowler C."/>
            <person name="Brownlee C."/>
            <person name="Cock J.M."/>
            <person name="Elias M."/>
            <person name="Gladyshev V.N."/>
            <person name="Groth M."/>
            <person name="Guda C."/>
            <person name="Hadaegh A."/>
            <person name="Iglesias-Rodriguez M.D."/>
            <person name="Jenkins J."/>
            <person name="Jones B.M."/>
            <person name="Lawson T."/>
            <person name="Leese F."/>
            <person name="Lindquist E."/>
            <person name="Lobanov A."/>
            <person name="Lomsadze A."/>
            <person name="Malik S.B."/>
            <person name="Marsh M.E."/>
            <person name="Mackinder L."/>
            <person name="Mock T."/>
            <person name="Mueller-Roeber B."/>
            <person name="Pagarete A."/>
            <person name="Parker M."/>
            <person name="Probert I."/>
            <person name="Quesneville H."/>
            <person name="Raines C."/>
            <person name="Rensing S.A."/>
            <person name="Riano-Pachon D.M."/>
            <person name="Richier S."/>
            <person name="Rokitta S."/>
            <person name="Shiraiwa Y."/>
            <person name="Soanes D.M."/>
            <person name="van der Giezen M."/>
            <person name="Wahlund T.M."/>
            <person name="Williams B."/>
            <person name="Wilson W."/>
            <person name="Wolfe G."/>
            <person name="Wurch L.L."/>
        </authorList>
    </citation>
    <scope>NUCLEOTIDE SEQUENCE</scope>
</reference>
<dbReference type="EnsemblProtists" id="EOD38379">
    <property type="protein sequence ID" value="EOD38379"/>
    <property type="gene ID" value="EMIHUDRAFT_109473"/>
</dbReference>
<dbReference type="Proteomes" id="UP000013827">
    <property type="component" value="Unassembled WGS sequence"/>
</dbReference>
<proteinExistence type="predicted"/>
<keyword evidence="2" id="KW-1185">Reference proteome</keyword>
<accession>A0A0D3KRJ4</accession>
<name>A0A0D3KRJ4_EMIH1</name>
<protein>
    <submittedName>
        <fullName evidence="1">Uncharacterized protein</fullName>
    </submittedName>
</protein>
<dbReference type="PaxDb" id="2903-EOD38379"/>
<evidence type="ECO:0000313" key="2">
    <source>
        <dbReference type="Proteomes" id="UP000013827"/>
    </source>
</evidence>
<organism evidence="1 2">
    <name type="scientific">Emiliania huxleyi (strain CCMP1516)</name>
    <dbReference type="NCBI Taxonomy" id="280463"/>
    <lineage>
        <taxon>Eukaryota</taxon>
        <taxon>Haptista</taxon>
        <taxon>Haptophyta</taxon>
        <taxon>Prymnesiophyceae</taxon>
        <taxon>Isochrysidales</taxon>
        <taxon>Noelaerhabdaceae</taxon>
        <taxon>Emiliania</taxon>
    </lineage>
</organism>
<sequence>MLLLLACTPAAGAKGGATRFPGKTTSWRHADAAARMWAESGDHRFSFSELGDSLPSGAAQCATLQDSIDCHWRSGRCSANREVVAGACVASGCGLLSCSCEAADRTELLPWVILNVSAAASVAEVRAAYSAAVKALAPTLNLGCLEAARLASLAARRARDTMLVLMPYLEHTPHGVQPAISSRRDYSTAIGGEPTPLARHAWRATQRLASGTVAASREMWREISAAWRAARRHAGPWRTWFWQGAKRLARSSAAQMICALLLLVPVQVSPRPSLRRHRTFPDMFCMAKPWPLTSWRSASLDVSPPRTQVYVLGWAAGA</sequence>
<dbReference type="AlphaFoldDB" id="A0A0D3KRJ4"/>
<dbReference type="RefSeq" id="XP_005790808.1">
    <property type="nucleotide sequence ID" value="XM_005790751.1"/>
</dbReference>
<reference evidence="1" key="2">
    <citation type="submission" date="2024-10" db="UniProtKB">
        <authorList>
            <consortium name="EnsemblProtists"/>
        </authorList>
    </citation>
    <scope>IDENTIFICATION</scope>
</reference>
<dbReference type="KEGG" id="ehx:EMIHUDRAFT_109473"/>
<evidence type="ECO:0000313" key="1">
    <source>
        <dbReference type="EnsemblProtists" id="EOD38379"/>
    </source>
</evidence>